<dbReference type="Proteomes" id="UP000274429">
    <property type="component" value="Unassembled WGS sequence"/>
</dbReference>
<proteinExistence type="predicted"/>
<reference evidence="1 2" key="2">
    <citation type="submission" date="2018-11" db="EMBL/GenBank/DDBJ databases">
        <authorList>
            <consortium name="Pathogen Informatics"/>
        </authorList>
    </citation>
    <scope>NUCLEOTIDE SEQUENCE [LARGE SCALE GENOMIC DNA]</scope>
</reference>
<evidence type="ECO:0000313" key="3">
    <source>
        <dbReference type="WBParaSite" id="TTAC_0001096901-mRNA-1"/>
    </source>
</evidence>
<protein>
    <submittedName>
        <fullName evidence="3">Transposase</fullName>
    </submittedName>
</protein>
<reference evidence="3" key="1">
    <citation type="submission" date="2017-02" db="UniProtKB">
        <authorList>
            <consortium name="WormBaseParasite"/>
        </authorList>
    </citation>
    <scope>IDENTIFICATION</scope>
</reference>
<sequence>MPITTVLGDANARNWYDAASLSHHLIVLISIQHRSGLIIFTWTERTPASLTKTLLRSTTAISRTASIPRYVRP</sequence>
<accession>A0A0R3XBP2</accession>
<dbReference type="WBParaSite" id="TTAC_0001096901-mRNA-1">
    <property type="protein sequence ID" value="TTAC_0001096901-mRNA-1"/>
    <property type="gene ID" value="TTAC_0001096901"/>
</dbReference>
<dbReference type="AlphaFoldDB" id="A0A0R3XBP2"/>
<dbReference type="EMBL" id="UYWX01022602">
    <property type="protein sequence ID" value="VDM35932.1"/>
    <property type="molecule type" value="Genomic_DNA"/>
</dbReference>
<evidence type="ECO:0000313" key="1">
    <source>
        <dbReference type="EMBL" id="VDM35932.1"/>
    </source>
</evidence>
<name>A0A0R3XBP2_HYDTA</name>
<evidence type="ECO:0000313" key="2">
    <source>
        <dbReference type="Proteomes" id="UP000274429"/>
    </source>
</evidence>
<keyword evidence="2" id="KW-1185">Reference proteome</keyword>
<gene>
    <name evidence="1" type="ORF">TTAC_LOCUS10952</name>
</gene>
<organism evidence="3">
    <name type="scientific">Hydatigena taeniaeformis</name>
    <name type="common">Feline tapeworm</name>
    <name type="synonym">Taenia taeniaeformis</name>
    <dbReference type="NCBI Taxonomy" id="6205"/>
    <lineage>
        <taxon>Eukaryota</taxon>
        <taxon>Metazoa</taxon>
        <taxon>Spiralia</taxon>
        <taxon>Lophotrochozoa</taxon>
        <taxon>Platyhelminthes</taxon>
        <taxon>Cestoda</taxon>
        <taxon>Eucestoda</taxon>
        <taxon>Cyclophyllidea</taxon>
        <taxon>Taeniidae</taxon>
        <taxon>Hydatigera</taxon>
    </lineage>
</organism>